<dbReference type="PANTHER" id="PTHR32098:SF5">
    <property type="entry name" value="LYCOPENE BETA_EPSILON CYCLASE PROTEIN"/>
    <property type="match status" value="1"/>
</dbReference>
<dbReference type="EMBL" id="JALJOS010000043">
    <property type="protein sequence ID" value="KAK9820787.1"/>
    <property type="molecule type" value="Genomic_DNA"/>
</dbReference>
<reference evidence="1 2" key="1">
    <citation type="journal article" date="2024" name="Nat. Commun.">
        <title>Phylogenomics reveals the evolutionary origins of lichenization in chlorophyte algae.</title>
        <authorList>
            <person name="Puginier C."/>
            <person name="Libourel C."/>
            <person name="Otte J."/>
            <person name="Skaloud P."/>
            <person name="Haon M."/>
            <person name="Grisel S."/>
            <person name="Petersen M."/>
            <person name="Berrin J.G."/>
            <person name="Delaux P.M."/>
            <person name="Dal Grande F."/>
            <person name="Keller J."/>
        </authorList>
    </citation>
    <scope>NUCLEOTIDE SEQUENCE [LARGE SCALE GENOMIC DNA]</scope>
    <source>
        <strain evidence="1 2">SAG 2145</strain>
    </source>
</reference>
<organism evidence="1 2">
    <name type="scientific">Apatococcus lobatus</name>
    <dbReference type="NCBI Taxonomy" id="904363"/>
    <lineage>
        <taxon>Eukaryota</taxon>
        <taxon>Viridiplantae</taxon>
        <taxon>Chlorophyta</taxon>
        <taxon>core chlorophytes</taxon>
        <taxon>Trebouxiophyceae</taxon>
        <taxon>Chlorellales</taxon>
        <taxon>Chlorellaceae</taxon>
        <taxon>Apatococcus</taxon>
    </lineage>
</organism>
<dbReference type="AlphaFoldDB" id="A0AAW1QHK9"/>
<comment type="caution">
    <text evidence="1">The sequence shown here is derived from an EMBL/GenBank/DDBJ whole genome shotgun (WGS) entry which is preliminary data.</text>
</comment>
<accession>A0AAW1QHK9</accession>
<dbReference type="Gene3D" id="3.50.50.60">
    <property type="entry name" value="FAD/NAD(P)-binding domain"/>
    <property type="match status" value="1"/>
</dbReference>
<dbReference type="PANTHER" id="PTHR32098">
    <property type="entry name" value="LYCOPENE BETA/EPSILON CYCLASE PROTEIN"/>
    <property type="match status" value="1"/>
</dbReference>
<evidence type="ECO:0000313" key="2">
    <source>
        <dbReference type="Proteomes" id="UP001438707"/>
    </source>
</evidence>
<dbReference type="InterPro" id="IPR036188">
    <property type="entry name" value="FAD/NAD-bd_sf"/>
</dbReference>
<gene>
    <name evidence="1" type="ORF">WJX74_003932</name>
</gene>
<evidence type="ECO:0000313" key="1">
    <source>
        <dbReference type="EMBL" id="KAK9820787.1"/>
    </source>
</evidence>
<keyword evidence="2" id="KW-1185">Reference proteome</keyword>
<name>A0AAW1QHK9_9CHLO</name>
<protein>
    <submittedName>
        <fullName evidence="1">Uncharacterized protein</fullName>
    </submittedName>
</protein>
<proteinExistence type="predicted"/>
<sequence length="583" mass="64134">MAAVRCQAAATAERPLEQEAESLTRRMFRISEEQEHSNQQASGAGGGTTYAALQKADEAWLKMRTMKTGAAAGPAPQTVRESSQRLGTKLDYDVVMCGGTLGVFLACLLQLNGFRVAIVERGPLKGRSQEWNISRAEVNELVDQGLVTQQEADECITSEFNPVRAGFHKGTEVWVRDILNIGVRPEILIAKVRQRFVDNGGQLYEMAAATEVTVHPDGVDLGLTGPPPGKGPQPPQPLPPHVTCRLVLDCMGNASPIVRQARWGTKPDGVCLVVGACCRGFDKEKNTAGDLIYTTTDAQLGDARVPWSQYFWEAFPAGSGPADRTTYMFSYMDADSRRPTLEAMLEDYWHLMPEYQQVKLDDLIPQRILFGMFPTYRKSPLPPSFDRILQIGDASGVQSPLSFGGFGALMRYLPRLKAALLEALEVDALDREALAAINGYNPGLSGAWMLQRAMSIQVGQNTDPSFINQLLSKNFAAMKRQGPATLRPFLQDVVQFGGLASTLSGQVLADPFFTPKIFGHVGIGPLLDWTRHFVSLGTYTALHKYATSSTPPSQQSGLTPRQRYFKNRQREAWKYGSGLDYKH</sequence>
<dbReference type="SUPFAM" id="SSF51905">
    <property type="entry name" value="FAD/NAD(P)-binding domain"/>
    <property type="match status" value="1"/>
</dbReference>
<dbReference type="Proteomes" id="UP001438707">
    <property type="component" value="Unassembled WGS sequence"/>
</dbReference>